<evidence type="ECO:0000313" key="3">
    <source>
        <dbReference type="EMBL" id="EQD64593.1"/>
    </source>
</evidence>
<dbReference type="EMBL" id="AUZZ01001354">
    <property type="protein sequence ID" value="EQD64593.1"/>
    <property type="molecule type" value="Genomic_DNA"/>
</dbReference>
<reference evidence="3" key="1">
    <citation type="submission" date="2013-08" db="EMBL/GenBank/DDBJ databases">
        <authorList>
            <person name="Mendez C."/>
            <person name="Richter M."/>
            <person name="Ferrer M."/>
            <person name="Sanchez J."/>
        </authorList>
    </citation>
    <scope>NUCLEOTIDE SEQUENCE</scope>
</reference>
<evidence type="ECO:0000259" key="2">
    <source>
        <dbReference type="Pfam" id="PF25967"/>
    </source>
</evidence>
<evidence type="ECO:0000256" key="1">
    <source>
        <dbReference type="SAM" id="MobiDB-lite"/>
    </source>
</evidence>
<dbReference type="InterPro" id="IPR058627">
    <property type="entry name" value="MdtA-like_C"/>
</dbReference>
<comment type="caution">
    <text evidence="3">The sequence shown here is derived from an EMBL/GenBank/DDBJ whole genome shotgun (WGS) entry which is preliminary data.</text>
</comment>
<dbReference type="Gene3D" id="2.40.420.20">
    <property type="match status" value="1"/>
</dbReference>
<feature type="compositionally biased region" description="Basic and acidic residues" evidence="1">
    <location>
        <begin position="64"/>
        <end position="76"/>
    </location>
</feature>
<feature type="non-terminal residue" evidence="3">
    <location>
        <position position="1"/>
    </location>
</feature>
<feature type="domain" description="Multidrug resistance protein MdtA-like C-terminal permuted SH3" evidence="2">
    <location>
        <begin position="7"/>
        <end position="47"/>
    </location>
</feature>
<accession>T1B827</accession>
<dbReference type="Pfam" id="PF25967">
    <property type="entry name" value="RND-MFP_C"/>
    <property type="match status" value="1"/>
</dbReference>
<organism evidence="3">
    <name type="scientific">mine drainage metagenome</name>
    <dbReference type="NCBI Taxonomy" id="410659"/>
    <lineage>
        <taxon>unclassified sequences</taxon>
        <taxon>metagenomes</taxon>
        <taxon>ecological metagenomes</taxon>
    </lineage>
</organism>
<reference evidence="3" key="2">
    <citation type="journal article" date="2014" name="ISME J.">
        <title>Microbial stratification in low pH oxic and suboxic macroscopic growths along an acid mine drainage.</title>
        <authorList>
            <person name="Mendez-Garcia C."/>
            <person name="Mesa V."/>
            <person name="Sprenger R.R."/>
            <person name="Richter M."/>
            <person name="Diez M.S."/>
            <person name="Solano J."/>
            <person name="Bargiela R."/>
            <person name="Golyshina O.V."/>
            <person name="Manteca A."/>
            <person name="Ramos J.L."/>
            <person name="Gallego J.R."/>
            <person name="Llorente I."/>
            <person name="Martins Dos Santos V.A."/>
            <person name="Jensen O.N."/>
            <person name="Pelaez A.I."/>
            <person name="Sanchez J."/>
            <person name="Ferrer M."/>
        </authorList>
    </citation>
    <scope>NUCLEOTIDE SEQUENCE</scope>
</reference>
<feature type="region of interest" description="Disordered" evidence="1">
    <location>
        <begin position="64"/>
        <end position="85"/>
    </location>
</feature>
<dbReference type="AlphaFoldDB" id="T1B827"/>
<protein>
    <recommendedName>
        <fullName evidence="2">Multidrug resistance protein MdtA-like C-terminal permuted SH3 domain-containing protein</fullName>
    </recommendedName>
</protein>
<sequence length="85" mass="8727">SLDADSGAYVFVVRAGKVAKAPVVTGLSSDTWQAISKGLRTGDEVVSGPYQTLHALTAGEAVQIEKPKPAATRPKDSNSVTISAS</sequence>
<proteinExistence type="predicted"/>
<name>T1B827_9ZZZZ</name>
<gene>
    <name evidence="3" type="ORF">B2A_01918</name>
</gene>